<reference evidence="1 2" key="1">
    <citation type="submission" date="2016-04" db="EMBL/GenBank/DDBJ databases">
        <title>The genome of Intoshia linei affirms orthonectids as highly simplified spiralians.</title>
        <authorList>
            <person name="Mikhailov K.V."/>
            <person name="Slusarev G.S."/>
            <person name="Nikitin M.A."/>
            <person name="Logacheva M.D."/>
            <person name="Penin A."/>
            <person name="Aleoshin V."/>
            <person name="Panchin Y.V."/>
        </authorList>
    </citation>
    <scope>NUCLEOTIDE SEQUENCE [LARGE SCALE GENOMIC DNA]</scope>
    <source>
        <strain evidence="1">Intl2013</strain>
        <tissue evidence="1">Whole animal</tissue>
    </source>
</reference>
<organism evidence="1 2">
    <name type="scientific">Intoshia linei</name>
    <dbReference type="NCBI Taxonomy" id="1819745"/>
    <lineage>
        <taxon>Eukaryota</taxon>
        <taxon>Metazoa</taxon>
        <taxon>Spiralia</taxon>
        <taxon>Lophotrochozoa</taxon>
        <taxon>Mesozoa</taxon>
        <taxon>Orthonectida</taxon>
        <taxon>Rhopaluridae</taxon>
        <taxon>Intoshia</taxon>
    </lineage>
</organism>
<dbReference type="AlphaFoldDB" id="A0A177B7H8"/>
<evidence type="ECO:0000313" key="2">
    <source>
        <dbReference type="Proteomes" id="UP000078046"/>
    </source>
</evidence>
<evidence type="ECO:0000313" key="1">
    <source>
        <dbReference type="EMBL" id="OAF70195.1"/>
    </source>
</evidence>
<keyword evidence="2" id="KW-1185">Reference proteome</keyword>
<dbReference type="Proteomes" id="UP000078046">
    <property type="component" value="Unassembled WGS sequence"/>
</dbReference>
<name>A0A177B7H8_9BILA</name>
<protein>
    <submittedName>
        <fullName evidence="1">Uncharacterized protein</fullName>
    </submittedName>
</protein>
<dbReference type="EMBL" id="LWCA01000177">
    <property type="protein sequence ID" value="OAF70195.1"/>
    <property type="molecule type" value="Genomic_DNA"/>
</dbReference>
<accession>A0A177B7H8</accession>
<sequence length="129" mass="15330">MILERQITLDFYRKNVTESEILINDIINLNETVCYAMLNNIENFTNQTIEIETSLILAKIETINPTLKNYVYRKYKFYGNISLSLGSNLEPFHINKFIIIDHYNTVEKLIKYDKLKFIIPPDDIKKFLF</sequence>
<proteinExistence type="predicted"/>
<comment type="caution">
    <text evidence="1">The sequence shown here is derived from an EMBL/GenBank/DDBJ whole genome shotgun (WGS) entry which is preliminary data.</text>
</comment>
<gene>
    <name evidence="1" type="ORF">A3Q56_02063</name>
</gene>